<evidence type="ECO:0000256" key="1">
    <source>
        <dbReference type="SAM" id="MobiDB-lite"/>
    </source>
</evidence>
<feature type="compositionally biased region" description="Low complexity" evidence="1">
    <location>
        <begin position="211"/>
        <end position="225"/>
    </location>
</feature>
<feature type="compositionally biased region" description="Basic and acidic residues" evidence="1">
    <location>
        <begin position="226"/>
        <end position="238"/>
    </location>
</feature>
<name>A0AAV2CA06_9ROSI</name>
<gene>
    <name evidence="2" type="ORF">LTRI10_LOCUS1169</name>
</gene>
<dbReference type="InterPro" id="IPR040256">
    <property type="entry name" value="At4g02000-like"/>
</dbReference>
<sequence>MRIAEAIGLPIRVDRATELGARGKFGRVCVEVDLTRSLLSQYKIEGVTYLIQYEGLDKVCIDCGTYGKATEACSCRDMTQGTCNAEEEIPSEPIPDPTMGRTFGEWMLVKRREWKPVRREETRRKTSMAADNTNRFQALHVTDIEVDTVAIDENETEGKGTEATQESVGEDVARSGKKGSDGKVKYMVGGELMGSGNVKKGTAEESPVLEGKGSNKNQGKNQKVVGLEKDTGKSKPSGEKVVNPGKSPGATTGSNKTSKGLKVTNKAEGAGNPSPLVTK</sequence>
<accession>A0AAV2CA06</accession>
<evidence type="ECO:0000313" key="3">
    <source>
        <dbReference type="Proteomes" id="UP001497516"/>
    </source>
</evidence>
<dbReference type="PANTHER" id="PTHR31286">
    <property type="entry name" value="GLYCINE-RICH CELL WALL STRUCTURAL PROTEIN 1.8-LIKE"/>
    <property type="match status" value="1"/>
</dbReference>
<dbReference type="AlphaFoldDB" id="A0AAV2CA06"/>
<keyword evidence="3" id="KW-1185">Reference proteome</keyword>
<feature type="region of interest" description="Disordered" evidence="1">
    <location>
        <begin position="151"/>
        <end position="279"/>
    </location>
</feature>
<feature type="compositionally biased region" description="Polar residues" evidence="1">
    <location>
        <begin position="249"/>
        <end position="258"/>
    </location>
</feature>
<organism evidence="2 3">
    <name type="scientific">Linum trigynum</name>
    <dbReference type="NCBI Taxonomy" id="586398"/>
    <lineage>
        <taxon>Eukaryota</taxon>
        <taxon>Viridiplantae</taxon>
        <taxon>Streptophyta</taxon>
        <taxon>Embryophyta</taxon>
        <taxon>Tracheophyta</taxon>
        <taxon>Spermatophyta</taxon>
        <taxon>Magnoliopsida</taxon>
        <taxon>eudicotyledons</taxon>
        <taxon>Gunneridae</taxon>
        <taxon>Pentapetalae</taxon>
        <taxon>rosids</taxon>
        <taxon>fabids</taxon>
        <taxon>Malpighiales</taxon>
        <taxon>Linaceae</taxon>
        <taxon>Linum</taxon>
    </lineage>
</organism>
<reference evidence="2 3" key="1">
    <citation type="submission" date="2024-04" db="EMBL/GenBank/DDBJ databases">
        <authorList>
            <person name="Fracassetti M."/>
        </authorList>
    </citation>
    <scope>NUCLEOTIDE SEQUENCE [LARGE SCALE GENOMIC DNA]</scope>
</reference>
<dbReference type="EMBL" id="OZ034813">
    <property type="protein sequence ID" value="CAL1353253.1"/>
    <property type="molecule type" value="Genomic_DNA"/>
</dbReference>
<protein>
    <submittedName>
        <fullName evidence="2">Uncharacterized protein</fullName>
    </submittedName>
</protein>
<dbReference type="PANTHER" id="PTHR31286:SF99">
    <property type="entry name" value="DUF4283 DOMAIN-CONTAINING PROTEIN"/>
    <property type="match status" value="1"/>
</dbReference>
<dbReference type="Proteomes" id="UP001497516">
    <property type="component" value="Chromosome 1"/>
</dbReference>
<proteinExistence type="predicted"/>
<feature type="compositionally biased region" description="Basic and acidic residues" evidence="1">
    <location>
        <begin position="171"/>
        <end position="184"/>
    </location>
</feature>
<evidence type="ECO:0000313" key="2">
    <source>
        <dbReference type="EMBL" id="CAL1353253.1"/>
    </source>
</evidence>